<comment type="catalytic activity">
    <reaction evidence="5">
        <text>N,N-dimethyl-1,4-phenylenediamine + anthranilate + 2 NAD(+) = 2-(4-dimethylaminophenyl)diazenylbenzoate + 2 NADH + 2 H(+)</text>
        <dbReference type="Rhea" id="RHEA:55872"/>
        <dbReference type="ChEBI" id="CHEBI:15378"/>
        <dbReference type="ChEBI" id="CHEBI:15783"/>
        <dbReference type="ChEBI" id="CHEBI:16567"/>
        <dbReference type="ChEBI" id="CHEBI:57540"/>
        <dbReference type="ChEBI" id="CHEBI:57945"/>
        <dbReference type="ChEBI" id="CHEBI:71579"/>
        <dbReference type="EC" id="1.7.1.17"/>
    </reaction>
    <physiologicalReaction direction="right-to-left" evidence="5">
        <dbReference type="Rhea" id="RHEA:55874"/>
    </physiologicalReaction>
</comment>
<dbReference type="HAMAP" id="MF_01216">
    <property type="entry name" value="Azoreductase_type1"/>
    <property type="match status" value="1"/>
</dbReference>
<evidence type="ECO:0000256" key="3">
    <source>
        <dbReference type="ARBA" id="ARBA00023002"/>
    </source>
</evidence>
<dbReference type="EMBL" id="OMOH01000004">
    <property type="protein sequence ID" value="SPF68384.1"/>
    <property type="molecule type" value="Genomic_DNA"/>
</dbReference>
<dbReference type="PANTHER" id="PTHR43741:SF7">
    <property type="entry name" value="FMN-DEPENDENT NADH:QUINONE OXIDOREDUCTASE"/>
    <property type="match status" value="1"/>
</dbReference>
<feature type="binding site" evidence="6">
    <location>
        <begin position="141"/>
        <end position="144"/>
    </location>
    <ligand>
        <name>FMN</name>
        <dbReference type="ChEBI" id="CHEBI:58210"/>
    </ligand>
</feature>
<evidence type="ECO:0000256" key="5">
    <source>
        <dbReference type="ARBA" id="ARBA00048542"/>
    </source>
</evidence>
<keyword evidence="9" id="KW-1185">Reference proteome</keyword>
<keyword evidence="1 6" id="KW-0285">Flavoprotein</keyword>
<dbReference type="Proteomes" id="UP000265962">
    <property type="component" value="Unassembled WGS sequence"/>
</dbReference>
<dbReference type="EC" id="1.7.1.17" evidence="6"/>
<dbReference type="InterPro" id="IPR003680">
    <property type="entry name" value="Flavodoxin_fold"/>
</dbReference>
<dbReference type="GO" id="GO:0010181">
    <property type="term" value="F:FMN binding"/>
    <property type="evidence" value="ECO:0007669"/>
    <property type="project" value="UniProtKB-UniRule"/>
</dbReference>
<dbReference type="InterPro" id="IPR050104">
    <property type="entry name" value="FMN-dep_NADH:Q_OxRdtase_AzoR1"/>
</dbReference>
<dbReference type="GO" id="GO:0016655">
    <property type="term" value="F:oxidoreductase activity, acting on NAD(P)H, quinone or similar compound as acceptor"/>
    <property type="evidence" value="ECO:0007669"/>
    <property type="project" value="InterPro"/>
</dbReference>
<proteinExistence type="inferred from homology"/>
<feature type="domain" description="Flavodoxin-like fold" evidence="7">
    <location>
        <begin position="3"/>
        <end position="196"/>
    </location>
</feature>
<comment type="caution">
    <text evidence="6">Lacks conserved residue(s) required for the propagation of feature annotation.</text>
</comment>
<keyword evidence="3 6" id="KW-0560">Oxidoreductase</keyword>
<comment type="similarity">
    <text evidence="6">Belongs to the azoreductase type 1 family.</text>
</comment>
<keyword evidence="2 6" id="KW-0288">FMN</keyword>
<dbReference type="GO" id="GO:0016652">
    <property type="term" value="F:oxidoreductase activity, acting on NAD(P)H as acceptor"/>
    <property type="evidence" value="ECO:0007669"/>
    <property type="project" value="UniProtKB-UniRule"/>
</dbReference>
<feature type="binding site" evidence="6">
    <location>
        <begin position="17"/>
        <end position="19"/>
    </location>
    <ligand>
        <name>FMN</name>
        <dbReference type="ChEBI" id="CHEBI:58210"/>
    </ligand>
</feature>
<dbReference type="OrthoDB" id="9787136at2"/>
<dbReference type="RefSeq" id="WP_119715540.1">
    <property type="nucleotide sequence ID" value="NZ_OMOH01000004.1"/>
</dbReference>
<dbReference type="AlphaFoldDB" id="A0A375I3T3"/>
<dbReference type="Pfam" id="PF02525">
    <property type="entry name" value="Flavodoxin_2"/>
    <property type="match status" value="1"/>
</dbReference>
<keyword evidence="4 6" id="KW-0520">NAD</keyword>
<dbReference type="InterPro" id="IPR029039">
    <property type="entry name" value="Flavoprotein-like_sf"/>
</dbReference>
<dbReference type="EC" id="1.6.5.-" evidence="6"/>
<name>A0A375I3T3_9ACTN</name>
<comment type="function">
    <text evidence="6">Also exhibits azoreductase activity. Catalyzes the reductive cleavage of the azo bond in aromatic azo compounds to the corresponding amines.</text>
</comment>
<evidence type="ECO:0000256" key="2">
    <source>
        <dbReference type="ARBA" id="ARBA00022643"/>
    </source>
</evidence>
<comment type="function">
    <text evidence="6">Quinone reductase that provides resistance to thiol-specific stress caused by electrophilic quinones.</text>
</comment>
<evidence type="ECO:0000259" key="7">
    <source>
        <dbReference type="Pfam" id="PF02525"/>
    </source>
</evidence>
<evidence type="ECO:0000313" key="9">
    <source>
        <dbReference type="Proteomes" id="UP000265962"/>
    </source>
</evidence>
<gene>
    <name evidence="6" type="primary">azoR</name>
    <name evidence="8" type="ORF">PROPJV5_1379</name>
</gene>
<dbReference type="Gene3D" id="3.40.50.360">
    <property type="match status" value="1"/>
</dbReference>
<comment type="cofactor">
    <cofactor evidence="6">
        <name>FMN</name>
        <dbReference type="ChEBI" id="CHEBI:58210"/>
    </cofactor>
    <text evidence="6">Binds 1 FMN per subunit.</text>
</comment>
<dbReference type="InterPro" id="IPR023048">
    <property type="entry name" value="NADH:quinone_OxRdtase_FMN_depd"/>
</dbReference>
<sequence length="201" mass="21640">MTTVLIVRAHVLDATRSHSMKGLDRFIEVYSATHPGDTLEVLDVYDGSVPEIDADIVAHLYPDGTQPSPEAAAKGARFDALTDQFLAADKIVIANPLWNLNLPSRLHSWVDTICVAGKTFTYTEQGPVGLAAGKKVLHIQSSGGVYGGKEPGSTYLEQVLRLTGITDITSVFIEGQDYAPDKDAEITAAALARIEEIAKDF</sequence>
<reference evidence="9" key="1">
    <citation type="submission" date="2018-02" db="EMBL/GenBank/DDBJ databases">
        <authorList>
            <person name="Hornung B."/>
        </authorList>
    </citation>
    <scope>NUCLEOTIDE SEQUENCE [LARGE SCALE GENOMIC DNA]</scope>
</reference>
<evidence type="ECO:0000256" key="1">
    <source>
        <dbReference type="ARBA" id="ARBA00022630"/>
    </source>
</evidence>
<protein>
    <recommendedName>
        <fullName evidence="6">FMN dependent NADH:quinone oxidoreductase</fullName>
        <ecNumber evidence="6">1.6.5.-</ecNumber>
    </recommendedName>
    <alternativeName>
        <fullName evidence="6">Azo-dye reductase</fullName>
    </alternativeName>
    <alternativeName>
        <fullName evidence="6">FMN-dependent NADH-azo compound oxidoreductase</fullName>
    </alternativeName>
    <alternativeName>
        <fullName evidence="6">FMN-dependent NADH-azoreductase</fullName>
        <ecNumber evidence="6">1.7.1.17</ecNumber>
    </alternativeName>
</protein>
<accession>A0A375I3T3</accession>
<organism evidence="8 9">
    <name type="scientific">Propionibacterium ruminifibrarum</name>
    <dbReference type="NCBI Taxonomy" id="1962131"/>
    <lineage>
        <taxon>Bacteria</taxon>
        <taxon>Bacillati</taxon>
        <taxon>Actinomycetota</taxon>
        <taxon>Actinomycetes</taxon>
        <taxon>Propionibacteriales</taxon>
        <taxon>Propionibacteriaceae</taxon>
        <taxon>Propionibacterium</taxon>
    </lineage>
</organism>
<evidence type="ECO:0000256" key="6">
    <source>
        <dbReference type="HAMAP-Rule" id="MF_01216"/>
    </source>
</evidence>
<evidence type="ECO:0000313" key="8">
    <source>
        <dbReference type="EMBL" id="SPF68384.1"/>
    </source>
</evidence>
<dbReference type="GO" id="GO:0009055">
    <property type="term" value="F:electron transfer activity"/>
    <property type="evidence" value="ECO:0007669"/>
    <property type="project" value="UniProtKB-UniRule"/>
</dbReference>
<comment type="catalytic activity">
    <reaction evidence="6">
        <text>2 a quinone + NADH + H(+) = 2 a 1,4-benzosemiquinone + NAD(+)</text>
        <dbReference type="Rhea" id="RHEA:65952"/>
        <dbReference type="ChEBI" id="CHEBI:15378"/>
        <dbReference type="ChEBI" id="CHEBI:57540"/>
        <dbReference type="ChEBI" id="CHEBI:57945"/>
        <dbReference type="ChEBI" id="CHEBI:132124"/>
        <dbReference type="ChEBI" id="CHEBI:134225"/>
    </reaction>
</comment>
<dbReference type="PANTHER" id="PTHR43741">
    <property type="entry name" value="FMN-DEPENDENT NADH-AZOREDUCTASE 1"/>
    <property type="match status" value="1"/>
</dbReference>
<dbReference type="SUPFAM" id="SSF52218">
    <property type="entry name" value="Flavoproteins"/>
    <property type="match status" value="1"/>
</dbReference>
<comment type="subunit">
    <text evidence="6">Homodimer.</text>
</comment>
<evidence type="ECO:0000256" key="4">
    <source>
        <dbReference type="ARBA" id="ARBA00023027"/>
    </source>
</evidence>